<dbReference type="EMBL" id="CACVKT020006484">
    <property type="protein sequence ID" value="CAC5401796.1"/>
    <property type="molecule type" value="Genomic_DNA"/>
</dbReference>
<name>A0A6J8D1Q0_MYTCO</name>
<dbReference type="InterPro" id="IPR046700">
    <property type="entry name" value="DUF6570"/>
</dbReference>
<organism evidence="3 4">
    <name type="scientific">Mytilus coruscus</name>
    <name type="common">Sea mussel</name>
    <dbReference type="NCBI Taxonomy" id="42192"/>
    <lineage>
        <taxon>Eukaryota</taxon>
        <taxon>Metazoa</taxon>
        <taxon>Spiralia</taxon>
        <taxon>Lophotrochozoa</taxon>
        <taxon>Mollusca</taxon>
        <taxon>Bivalvia</taxon>
        <taxon>Autobranchia</taxon>
        <taxon>Pteriomorphia</taxon>
        <taxon>Mytilida</taxon>
        <taxon>Mytiloidea</taxon>
        <taxon>Mytilidae</taxon>
        <taxon>Mytilinae</taxon>
        <taxon>Mytilus</taxon>
    </lineage>
</organism>
<feature type="compositionally biased region" description="Basic and acidic residues" evidence="1">
    <location>
        <begin position="324"/>
        <end position="335"/>
    </location>
</feature>
<feature type="compositionally biased region" description="Basic and acidic residues" evidence="1">
    <location>
        <begin position="348"/>
        <end position="358"/>
    </location>
</feature>
<evidence type="ECO:0000256" key="1">
    <source>
        <dbReference type="SAM" id="MobiDB-lite"/>
    </source>
</evidence>
<evidence type="ECO:0000313" key="3">
    <source>
        <dbReference type="EMBL" id="CAC5401796.1"/>
    </source>
</evidence>
<protein>
    <recommendedName>
        <fullName evidence="2">DUF6570 domain-containing protein</fullName>
    </recommendedName>
</protein>
<gene>
    <name evidence="3" type="ORF">MCOR_35849</name>
</gene>
<feature type="compositionally biased region" description="Basic and acidic residues" evidence="1">
    <location>
        <begin position="1"/>
        <end position="169"/>
    </location>
</feature>
<reference evidence="3 4" key="1">
    <citation type="submission" date="2020-06" db="EMBL/GenBank/DDBJ databases">
        <authorList>
            <person name="Li R."/>
            <person name="Bekaert M."/>
        </authorList>
    </citation>
    <scope>NUCLEOTIDE SEQUENCE [LARGE SCALE GENOMIC DNA]</scope>
    <source>
        <strain evidence="4">wild</strain>
    </source>
</reference>
<evidence type="ECO:0000259" key="2">
    <source>
        <dbReference type="Pfam" id="PF20209"/>
    </source>
</evidence>
<dbReference type="AlphaFoldDB" id="A0A6J8D1Q0"/>
<evidence type="ECO:0000313" key="4">
    <source>
        <dbReference type="Proteomes" id="UP000507470"/>
    </source>
</evidence>
<dbReference type="Proteomes" id="UP000507470">
    <property type="component" value="Unassembled WGS sequence"/>
</dbReference>
<feature type="compositionally biased region" description="Acidic residues" evidence="1">
    <location>
        <begin position="336"/>
        <end position="347"/>
    </location>
</feature>
<feature type="region of interest" description="Disordered" evidence="1">
    <location>
        <begin position="324"/>
        <end position="371"/>
    </location>
</feature>
<accession>A0A6J8D1Q0</accession>
<sequence>MTKNKREVRKDENYRRAEAESKKSQRDNSDLRQIERQRELVAKREARKNEDFNKRELAAKREVRKDKNYRRAEADIEKSQRDNSDKRQIERQRELAAKRDARKNEDFNKRELAAKREARKNDVFKRNETEKKKIARQDEDYRKHESERDFHRKQEYRSHPENLENERLKKQSSRQNKLDIDRCYDKTVKSTKRKNIDFTDHEKDLKKKRVQEEILLSLRLPFMQIRQLPRGGQLSVKGNVVNVPVEVQPTINSLPHTLEKSGTISVKLKKKLEFKKCDFSENVRPFAVICALHYLMRTSDLYKSSGIEINKDWITEIVKINEEETQNEKNSREQEDNQDQNDSEDDSDHFSEVDENETHVGNTDTLLDHIPDDNPLCDTGLTFAPGEGQRPSSLYSDPDAEYLSFPTIFCGQRRSDNKDRSVSVHYTDIVKWELRSMNRRVAQSVPNIFFKLKKIQLKT</sequence>
<dbReference type="OrthoDB" id="10063525at2759"/>
<dbReference type="Pfam" id="PF20209">
    <property type="entry name" value="DUF6570"/>
    <property type="match status" value="1"/>
</dbReference>
<feature type="domain" description="DUF6570" evidence="2">
    <location>
        <begin position="194"/>
        <end position="314"/>
    </location>
</feature>
<feature type="region of interest" description="Disordered" evidence="1">
    <location>
        <begin position="1"/>
        <end position="175"/>
    </location>
</feature>
<feature type="region of interest" description="Disordered" evidence="1">
    <location>
        <begin position="378"/>
        <end position="397"/>
    </location>
</feature>
<keyword evidence="4" id="KW-1185">Reference proteome</keyword>
<proteinExistence type="predicted"/>